<evidence type="ECO:0000313" key="6">
    <source>
        <dbReference type="EMBL" id="TCO31582.1"/>
    </source>
</evidence>
<name>A0ABY2BTJ1_9ACTN</name>
<dbReference type="Proteomes" id="UP000295818">
    <property type="component" value="Unassembled WGS sequence"/>
</dbReference>
<sequence>MELRDIEIFLTLAEELHFGRTAARLHVSQARISQSIKQQERRIGGALFERSSRTVRLTPVGEQLRGDLLPIYHGLKQSVQRARDAARGVTDVLRIGMIPSNTYDLRPFWDTFRKRHPQWGLRVRHNQFMDPFGPLRRGQIDLLVSWLPVEERDLTVGPMIFCEPRVLAVASDHVLAESDTVSWEVLGDFGSLGAVEPAPDYWEDAFTPFYTPSGRPVERQRTIATLDDLYTLISTGEGVNSLGRHVIRYHPRPDVVYLPYHDAPLLRWGLVWRSESDSPLIRAFLEVVRYLGTPELS</sequence>
<proteinExistence type="inferred from homology"/>
<dbReference type="InterPro" id="IPR036390">
    <property type="entry name" value="WH_DNA-bd_sf"/>
</dbReference>
<evidence type="ECO:0000256" key="3">
    <source>
        <dbReference type="ARBA" id="ARBA00023125"/>
    </source>
</evidence>
<accession>A0ABY2BTJ1</accession>
<gene>
    <name evidence="6" type="ORF">EV644_101222</name>
</gene>
<dbReference type="EMBL" id="SLWM01000001">
    <property type="protein sequence ID" value="TCO31582.1"/>
    <property type="molecule type" value="Genomic_DNA"/>
</dbReference>
<organism evidence="6 7">
    <name type="scientific">Kribbella orskensis</name>
    <dbReference type="NCBI Taxonomy" id="2512216"/>
    <lineage>
        <taxon>Bacteria</taxon>
        <taxon>Bacillati</taxon>
        <taxon>Actinomycetota</taxon>
        <taxon>Actinomycetes</taxon>
        <taxon>Propionibacteriales</taxon>
        <taxon>Kribbellaceae</taxon>
        <taxon>Kribbella</taxon>
    </lineage>
</organism>
<dbReference type="Pfam" id="PF03466">
    <property type="entry name" value="LysR_substrate"/>
    <property type="match status" value="1"/>
</dbReference>
<protein>
    <submittedName>
        <fullName evidence="6">DNA-binding transcriptional LysR family regulator</fullName>
    </submittedName>
</protein>
<comment type="caution">
    <text evidence="6">The sequence shown here is derived from an EMBL/GenBank/DDBJ whole genome shotgun (WGS) entry which is preliminary data.</text>
</comment>
<dbReference type="PROSITE" id="PS50931">
    <property type="entry name" value="HTH_LYSR"/>
    <property type="match status" value="1"/>
</dbReference>
<evidence type="ECO:0000256" key="4">
    <source>
        <dbReference type="ARBA" id="ARBA00023163"/>
    </source>
</evidence>
<comment type="similarity">
    <text evidence="1">Belongs to the LysR transcriptional regulatory family.</text>
</comment>
<dbReference type="SUPFAM" id="SSF53850">
    <property type="entry name" value="Periplasmic binding protein-like II"/>
    <property type="match status" value="1"/>
</dbReference>
<keyword evidence="3 6" id="KW-0238">DNA-binding</keyword>
<dbReference type="GO" id="GO:0003677">
    <property type="term" value="F:DNA binding"/>
    <property type="evidence" value="ECO:0007669"/>
    <property type="project" value="UniProtKB-KW"/>
</dbReference>
<reference evidence="6 7" key="1">
    <citation type="journal article" date="2015" name="Stand. Genomic Sci.">
        <title>Genomic Encyclopedia of Bacterial and Archaeal Type Strains, Phase III: the genomes of soil and plant-associated and newly described type strains.</title>
        <authorList>
            <person name="Whitman W.B."/>
            <person name="Woyke T."/>
            <person name="Klenk H.P."/>
            <person name="Zhou Y."/>
            <person name="Lilburn T.G."/>
            <person name="Beck B.J."/>
            <person name="De Vos P."/>
            <person name="Vandamme P."/>
            <person name="Eisen J.A."/>
            <person name="Garrity G."/>
            <person name="Hugenholtz P."/>
            <person name="Kyrpides N.C."/>
        </authorList>
    </citation>
    <scope>NUCLEOTIDE SEQUENCE [LARGE SCALE GENOMIC DNA]</scope>
    <source>
        <strain evidence="6 7">VKM Ac-2538</strain>
    </source>
</reference>
<dbReference type="SUPFAM" id="SSF46785">
    <property type="entry name" value="Winged helix' DNA-binding domain"/>
    <property type="match status" value="1"/>
</dbReference>
<dbReference type="InterPro" id="IPR036388">
    <property type="entry name" value="WH-like_DNA-bd_sf"/>
</dbReference>
<dbReference type="Gene3D" id="3.40.190.10">
    <property type="entry name" value="Periplasmic binding protein-like II"/>
    <property type="match status" value="2"/>
</dbReference>
<dbReference type="PANTHER" id="PTHR30346:SF0">
    <property type="entry name" value="HCA OPERON TRANSCRIPTIONAL ACTIVATOR HCAR"/>
    <property type="match status" value="1"/>
</dbReference>
<evidence type="ECO:0000259" key="5">
    <source>
        <dbReference type="PROSITE" id="PS50931"/>
    </source>
</evidence>
<dbReference type="PANTHER" id="PTHR30346">
    <property type="entry name" value="TRANSCRIPTIONAL DUAL REGULATOR HCAR-RELATED"/>
    <property type="match status" value="1"/>
</dbReference>
<feature type="domain" description="HTH lysR-type" evidence="5">
    <location>
        <begin position="1"/>
        <end position="58"/>
    </location>
</feature>
<dbReference type="InterPro" id="IPR005119">
    <property type="entry name" value="LysR_subst-bd"/>
</dbReference>
<dbReference type="RefSeq" id="WP_132187396.1">
    <property type="nucleotide sequence ID" value="NZ_SLWM01000001.1"/>
</dbReference>
<keyword evidence="7" id="KW-1185">Reference proteome</keyword>
<evidence type="ECO:0000256" key="2">
    <source>
        <dbReference type="ARBA" id="ARBA00023015"/>
    </source>
</evidence>
<keyword evidence="2" id="KW-0805">Transcription regulation</keyword>
<dbReference type="Pfam" id="PF00126">
    <property type="entry name" value="HTH_1"/>
    <property type="match status" value="1"/>
</dbReference>
<evidence type="ECO:0000256" key="1">
    <source>
        <dbReference type="ARBA" id="ARBA00009437"/>
    </source>
</evidence>
<evidence type="ECO:0000313" key="7">
    <source>
        <dbReference type="Proteomes" id="UP000295818"/>
    </source>
</evidence>
<dbReference type="Gene3D" id="1.10.10.10">
    <property type="entry name" value="Winged helix-like DNA-binding domain superfamily/Winged helix DNA-binding domain"/>
    <property type="match status" value="1"/>
</dbReference>
<keyword evidence="4" id="KW-0804">Transcription</keyword>
<dbReference type="InterPro" id="IPR000847">
    <property type="entry name" value="LysR_HTH_N"/>
</dbReference>